<dbReference type="AlphaFoldDB" id="A0A2K1IAE4"/>
<dbReference type="EnsemblPlants" id="Pp3c27_2680V3.1">
    <property type="protein sequence ID" value="Pp3c27_2680V3.1"/>
    <property type="gene ID" value="Pp3c27_2680"/>
</dbReference>
<accession>A0A2K1IAE4</accession>
<organism evidence="1">
    <name type="scientific">Physcomitrium patens</name>
    <name type="common">Spreading-leaved earth moss</name>
    <name type="synonym">Physcomitrella patens</name>
    <dbReference type="NCBI Taxonomy" id="3218"/>
    <lineage>
        <taxon>Eukaryota</taxon>
        <taxon>Viridiplantae</taxon>
        <taxon>Streptophyta</taxon>
        <taxon>Embryophyta</taxon>
        <taxon>Bryophyta</taxon>
        <taxon>Bryophytina</taxon>
        <taxon>Bryopsida</taxon>
        <taxon>Funariidae</taxon>
        <taxon>Funariales</taxon>
        <taxon>Funariaceae</taxon>
        <taxon>Physcomitrium</taxon>
    </lineage>
</organism>
<gene>
    <name evidence="1" type="ORF">PHYPA_030821</name>
</gene>
<dbReference type="EMBL" id="ABEU02000027">
    <property type="protein sequence ID" value="PNR26247.1"/>
    <property type="molecule type" value="Genomic_DNA"/>
</dbReference>
<sequence length="52" mass="6130">MRKRCEQKTSSCYIYDRNVEYMRQEGAEAVVQSKDLSLQLEVWQHPQVPITG</sequence>
<proteinExistence type="predicted"/>
<dbReference type="Gramene" id="Pp3c27_2680V3.1">
    <property type="protein sequence ID" value="Pp3c27_2680V3.1"/>
    <property type="gene ID" value="Pp3c27_2680"/>
</dbReference>
<dbReference type="Proteomes" id="UP000006727">
    <property type="component" value="Chromosome 27"/>
</dbReference>
<evidence type="ECO:0000313" key="1">
    <source>
        <dbReference type="EMBL" id="PNR26247.1"/>
    </source>
</evidence>
<reference evidence="1 3" key="2">
    <citation type="journal article" date="2018" name="Plant J.">
        <title>The Physcomitrella patens chromosome-scale assembly reveals moss genome structure and evolution.</title>
        <authorList>
            <person name="Lang D."/>
            <person name="Ullrich K.K."/>
            <person name="Murat F."/>
            <person name="Fuchs J."/>
            <person name="Jenkins J."/>
            <person name="Haas F.B."/>
            <person name="Piednoel M."/>
            <person name="Gundlach H."/>
            <person name="Van Bel M."/>
            <person name="Meyberg R."/>
            <person name="Vives C."/>
            <person name="Morata J."/>
            <person name="Symeonidi A."/>
            <person name="Hiss M."/>
            <person name="Muchero W."/>
            <person name="Kamisugi Y."/>
            <person name="Saleh O."/>
            <person name="Blanc G."/>
            <person name="Decker E.L."/>
            <person name="van Gessel N."/>
            <person name="Grimwood J."/>
            <person name="Hayes R.D."/>
            <person name="Graham S.W."/>
            <person name="Gunter L.E."/>
            <person name="McDaniel S.F."/>
            <person name="Hoernstein S.N.W."/>
            <person name="Larsson A."/>
            <person name="Li F.W."/>
            <person name="Perroud P.F."/>
            <person name="Phillips J."/>
            <person name="Ranjan P."/>
            <person name="Rokshar D.S."/>
            <person name="Rothfels C.J."/>
            <person name="Schneider L."/>
            <person name="Shu S."/>
            <person name="Stevenson D.W."/>
            <person name="Thummler F."/>
            <person name="Tillich M."/>
            <person name="Villarreal Aguilar J.C."/>
            <person name="Widiez T."/>
            <person name="Wong G.K."/>
            <person name="Wymore A."/>
            <person name="Zhang Y."/>
            <person name="Zimmer A.D."/>
            <person name="Quatrano R.S."/>
            <person name="Mayer K.F.X."/>
            <person name="Goodstein D."/>
            <person name="Casacuberta J.M."/>
            <person name="Vandepoele K."/>
            <person name="Reski R."/>
            <person name="Cuming A.C."/>
            <person name="Tuskan G.A."/>
            <person name="Maumus F."/>
            <person name="Salse J."/>
            <person name="Schmutz J."/>
            <person name="Rensing S.A."/>
        </authorList>
    </citation>
    <scope>NUCLEOTIDE SEQUENCE [LARGE SCALE GENOMIC DNA]</scope>
    <source>
        <strain evidence="2 3">cv. Gransden 2004</strain>
    </source>
</reference>
<evidence type="ECO:0000313" key="2">
    <source>
        <dbReference type="EnsemblPlants" id="Pp3c27_2680V3.1"/>
    </source>
</evidence>
<reference evidence="2" key="3">
    <citation type="submission" date="2020-12" db="UniProtKB">
        <authorList>
            <consortium name="EnsemblPlants"/>
        </authorList>
    </citation>
    <scope>IDENTIFICATION</scope>
</reference>
<dbReference type="InParanoid" id="A0A2K1IAE4"/>
<dbReference type="PaxDb" id="3218-PP1S54_202V6.1"/>
<protein>
    <submittedName>
        <fullName evidence="1 2">Uncharacterized protein</fullName>
    </submittedName>
</protein>
<evidence type="ECO:0000313" key="3">
    <source>
        <dbReference type="Proteomes" id="UP000006727"/>
    </source>
</evidence>
<keyword evidence="3" id="KW-1185">Reference proteome</keyword>
<name>A0A2K1IAE4_PHYPA</name>
<reference evidence="1 3" key="1">
    <citation type="journal article" date="2008" name="Science">
        <title>The Physcomitrella genome reveals evolutionary insights into the conquest of land by plants.</title>
        <authorList>
            <person name="Rensing S."/>
            <person name="Lang D."/>
            <person name="Zimmer A."/>
            <person name="Terry A."/>
            <person name="Salamov A."/>
            <person name="Shapiro H."/>
            <person name="Nishiyama T."/>
            <person name="Perroud P.-F."/>
            <person name="Lindquist E."/>
            <person name="Kamisugi Y."/>
            <person name="Tanahashi T."/>
            <person name="Sakakibara K."/>
            <person name="Fujita T."/>
            <person name="Oishi K."/>
            <person name="Shin-I T."/>
            <person name="Kuroki Y."/>
            <person name="Toyoda A."/>
            <person name="Suzuki Y."/>
            <person name="Hashimoto A."/>
            <person name="Yamaguchi K."/>
            <person name="Sugano A."/>
            <person name="Kohara Y."/>
            <person name="Fujiyama A."/>
            <person name="Anterola A."/>
            <person name="Aoki S."/>
            <person name="Ashton N."/>
            <person name="Barbazuk W.B."/>
            <person name="Barker E."/>
            <person name="Bennetzen J."/>
            <person name="Bezanilla M."/>
            <person name="Blankenship R."/>
            <person name="Cho S.H."/>
            <person name="Dutcher S."/>
            <person name="Estelle M."/>
            <person name="Fawcett J.A."/>
            <person name="Gundlach H."/>
            <person name="Hanada K."/>
            <person name="Heyl A."/>
            <person name="Hicks K.A."/>
            <person name="Hugh J."/>
            <person name="Lohr M."/>
            <person name="Mayer K."/>
            <person name="Melkozernov A."/>
            <person name="Murata T."/>
            <person name="Nelson D."/>
            <person name="Pils B."/>
            <person name="Prigge M."/>
            <person name="Reiss B."/>
            <person name="Renner T."/>
            <person name="Rombauts S."/>
            <person name="Rushton P."/>
            <person name="Sanderfoot A."/>
            <person name="Schween G."/>
            <person name="Shiu S.-H."/>
            <person name="Stueber K."/>
            <person name="Theodoulou F.L."/>
            <person name="Tu H."/>
            <person name="Van de Peer Y."/>
            <person name="Verrier P.J."/>
            <person name="Waters E."/>
            <person name="Wood A."/>
            <person name="Yang L."/>
            <person name="Cove D."/>
            <person name="Cuming A."/>
            <person name="Hasebe M."/>
            <person name="Lucas S."/>
            <person name="Mishler D.B."/>
            <person name="Reski R."/>
            <person name="Grigoriev I."/>
            <person name="Quatrano R.S."/>
            <person name="Boore J.L."/>
        </authorList>
    </citation>
    <scope>NUCLEOTIDE SEQUENCE [LARGE SCALE GENOMIC DNA]</scope>
    <source>
        <strain evidence="2 3">cv. Gransden 2004</strain>
    </source>
</reference>